<name>A0A4Z1KZ93_9HELO</name>
<keyword evidence="2" id="KW-1185">Reference proteome</keyword>
<sequence>MAQQALAHVRKEPLLPSTMPLFPPPPPADQISSVNGPVYSGIPHGGPLAVLQQVYGWPSILGKRRRDEEEDPIYMAGTNIHAITNSVSFSSTSLSVIDILLVGYLEKKSDKYELTNGEKSTIKANLQPTLDPQSLLIFNLIIPPGRSTATRLTFYLQYRY</sequence>
<evidence type="ECO:0000313" key="2">
    <source>
        <dbReference type="Proteomes" id="UP000297280"/>
    </source>
</evidence>
<protein>
    <submittedName>
        <fullName evidence="1">Uncharacterized protein</fullName>
    </submittedName>
</protein>
<organism evidence="1 2">
    <name type="scientific">Botrytis porri</name>
    <dbReference type="NCBI Taxonomy" id="87229"/>
    <lineage>
        <taxon>Eukaryota</taxon>
        <taxon>Fungi</taxon>
        <taxon>Dikarya</taxon>
        <taxon>Ascomycota</taxon>
        <taxon>Pezizomycotina</taxon>
        <taxon>Leotiomycetes</taxon>
        <taxon>Helotiales</taxon>
        <taxon>Sclerotiniaceae</taxon>
        <taxon>Botrytis</taxon>
    </lineage>
</organism>
<dbReference type="Proteomes" id="UP000297280">
    <property type="component" value="Unassembled WGS sequence"/>
</dbReference>
<dbReference type="OrthoDB" id="10316569at2759"/>
<dbReference type="EMBL" id="PQXO01000093">
    <property type="protein sequence ID" value="TGO89811.1"/>
    <property type="molecule type" value="Genomic_DNA"/>
</dbReference>
<gene>
    <name evidence="1" type="ORF">BPOR_0093g00220</name>
</gene>
<proteinExistence type="predicted"/>
<reference evidence="1 2" key="1">
    <citation type="submission" date="2017-12" db="EMBL/GenBank/DDBJ databases">
        <title>Comparative genomics of Botrytis spp.</title>
        <authorList>
            <person name="Valero-Jimenez C.A."/>
            <person name="Tapia P."/>
            <person name="Veloso J."/>
            <person name="Silva-Moreno E."/>
            <person name="Staats M."/>
            <person name="Valdes J.H."/>
            <person name="Van Kan J.A.L."/>
        </authorList>
    </citation>
    <scope>NUCLEOTIDE SEQUENCE [LARGE SCALE GENOMIC DNA]</scope>
    <source>
        <strain evidence="1 2">MUCL3349</strain>
    </source>
</reference>
<comment type="caution">
    <text evidence="1">The sequence shown here is derived from an EMBL/GenBank/DDBJ whole genome shotgun (WGS) entry which is preliminary data.</text>
</comment>
<evidence type="ECO:0000313" key="1">
    <source>
        <dbReference type="EMBL" id="TGO89811.1"/>
    </source>
</evidence>
<accession>A0A4Z1KZ93</accession>
<dbReference type="AlphaFoldDB" id="A0A4Z1KZ93"/>